<sequence>QSEMSSNSPNSSPSKSTLDANLLNFPPRRERFFVAMVPLQEAVEACQRLAVSPDTDGQVLSSFVLTETDHWGNNYEKLVFLTERSVVLSKFDFVTRRHRHSRRLLFSDLTKVALGDLTLPARSLAPMRCHGALRLFWGEPSRVGVGQTWNPFSSVAIPYTTLAHHPLHYCEPEAKNPVYDLDCFASSLIGTLADRVPQVQVVSEPLPLNLYHGISSTVFNQSWLGYSKDRNGASF</sequence>
<dbReference type="AlphaFoldDB" id="A0A267DZ15"/>
<name>A0A267DZ15_9PLAT</name>
<dbReference type="Pfam" id="PF12456">
    <property type="entry name" value="hSac2"/>
    <property type="match status" value="1"/>
</dbReference>
<accession>A0A267DZ15</accession>
<organism evidence="4 5">
    <name type="scientific">Macrostomum lignano</name>
    <dbReference type="NCBI Taxonomy" id="282301"/>
    <lineage>
        <taxon>Eukaryota</taxon>
        <taxon>Metazoa</taxon>
        <taxon>Spiralia</taxon>
        <taxon>Lophotrochozoa</taxon>
        <taxon>Platyhelminthes</taxon>
        <taxon>Rhabditophora</taxon>
        <taxon>Macrostomorpha</taxon>
        <taxon>Macrostomida</taxon>
        <taxon>Macrostomidae</taxon>
        <taxon>Macrostomum</taxon>
    </lineage>
</organism>
<dbReference type="InterPro" id="IPR022158">
    <property type="entry name" value="Inositol_phosphatase"/>
</dbReference>
<evidence type="ECO:0000256" key="1">
    <source>
        <dbReference type="ARBA" id="ARBA00009163"/>
    </source>
</evidence>
<feature type="non-terminal residue" evidence="4">
    <location>
        <position position="1"/>
    </location>
</feature>
<evidence type="ECO:0000313" key="4">
    <source>
        <dbReference type="EMBL" id="PAA53732.1"/>
    </source>
</evidence>
<protein>
    <recommendedName>
        <fullName evidence="3">HSac2 domain-containing protein</fullName>
    </recommendedName>
</protein>
<dbReference type="PANTHER" id="PTHR31108:SF1">
    <property type="entry name" value="HSAC2 DOMAIN-CONTAINING PROTEIN"/>
    <property type="match status" value="1"/>
</dbReference>
<dbReference type="InterPro" id="IPR040242">
    <property type="entry name" value="TPRG1-like"/>
</dbReference>
<feature type="region of interest" description="Disordered" evidence="2">
    <location>
        <begin position="1"/>
        <end position="20"/>
    </location>
</feature>
<dbReference type="InterPro" id="IPR034753">
    <property type="entry name" value="hSac2"/>
</dbReference>
<evidence type="ECO:0000256" key="2">
    <source>
        <dbReference type="SAM" id="MobiDB-lite"/>
    </source>
</evidence>
<dbReference type="PROSITE" id="PS51791">
    <property type="entry name" value="HSAC2"/>
    <property type="match status" value="1"/>
</dbReference>
<feature type="domain" description="HSac2" evidence="3">
    <location>
        <begin position="33"/>
        <end position="182"/>
    </location>
</feature>
<evidence type="ECO:0000259" key="3">
    <source>
        <dbReference type="PROSITE" id="PS51791"/>
    </source>
</evidence>
<keyword evidence="5" id="KW-1185">Reference proteome</keyword>
<dbReference type="EMBL" id="NIVC01003032">
    <property type="protein sequence ID" value="PAA53732.1"/>
    <property type="molecule type" value="Genomic_DNA"/>
</dbReference>
<comment type="caution">
    <text evidence="4">The sequence shown here is derived from an EMBL/GenBank/DDBJ whole genome shotgun (WGS) entry which is preliminary data.</text>
</comment>
<reference evidence="4 5" key="1">
    <citation type="submission" date="2017-06" db="EMBL/GenBank/DDBJ databases">
        <title>A platform for efficient transgenesis in Macrostomum lignano, a flatworm model organism for stem cell research.</title>
        <authorList>
            <person name="Berezikov E."/>
        </authorList>
    </citation>
    <scope>NUCLEOTIDE SEQUENCE [LARGE SCALE GENOMIC DNA]</scope>
    <source>
        <strain evidence="4">DV1</strain>
        <tissue evidence="4">Whole organism</tissue>
    </source>
</reference>
<proteinExistence type="inferred from homology"/>
<evidence type="ECO:0000313" key="5">
    <source>
        <dbReference type="Proteomes" id="UP000215902"/>
    </source>
</evidence>
<dbReference type="PANTHER" id="PTHR31108">
    <property type="entry name" value="TUMOR PROTEIN P63-REGULATED GENE 1-LIKE PROTEIN"/>
    <property type="match status" value="1"/>
</dbReference>
<dbReference type="STRING" id="282301.A0A267DZ15"/>
<dbReference type="OrthoDB" id="10012704at2759"/>
<dbReference type="Proteomes" id="UP000215902">
    <property type="component" value="Unassembled WGS sequence"/>
</dbReference>
<feature type="compositionally biased region" description="Low complexity" evidence="2">
    <location>
        <begin position="1"/>
        <end position="16"/>
    </location>
</feature>
<dbReference type="GO" id="GO:0005737">
    <property type="term" value="C:cytoplasm"/>
    <property type="evidence" value="ECO:0007669"/>
    <property type="project" value="TreeGrafter"/>
</dbReference>
<gene>
    <name evidence="4" type="ORF">BOX15_Mlig007686g2</name>
</gene>
<comment type="similarity">
    <text evidence="1">Belongs to the TPRG1 family.</text>
</comment>